<reference evidence="3" key="1">
    <citation type="submission" date="2017-04" db="EMBL/GenBank/DDBJ databases">
        <authorList>
            <person name="Varghese N."/>
            <person name="Submissions S."/>
        </authorList>
    </citation>
    <scope>NUCLEOTIDE SEQUENCE [LARGE SCALE GENOMIC DNA]</scope>
    <source>
        <strain evidence="3">Ballard 720</strain>
    </source>
</reference>
<accession>A0A1X7F8V9</accession>
<organism evidence="2 3">
    <name type="scientific">Trinickia caryophylli</name>
    <name type="common">Paraburkholderia caryophylli</name>
    <dbReference type="NCBI Taxonomy" id="28094"/>
    <lineage>
        <taxon>Bacteria</taxon>
        <taxon>Pseudomonadati</taxon>
        <taxon>Pseudomonadota</taxon>
        <taxon>Betaproteobacteria</taxon>
        <taxon>Burkholderiales</taxon>
        <taxon>Burkholderiaceae</taxon>
        <taxon>Trinickia</taxon>
    </lineage>
</organism>
<feature type="region of interest" description="Disordered" evidence="1">
    <location>
        <begin position="1"/>
        <end position="111"/>
    </location>
</feature>
<evidence type="ECO:0000256" key="1">
    <source>
        <dbReference type="SAM" id="MobiDB-lite"/>
    </source>
</evidence>
<evidence type="ECO:0000313" key="2">
    <source>
        <dbReference type="EMBL" id="SMF48092.1"/>
    </source>
</evidence>
<keyword evidence="3" id="KW-1185">Reference proteome</keyword>
<gene>
    <name evidence="2" type="ORF">SAMN06295900_10820</name>
</gene>
<proteinExistence type="predicted"/>
<feature type="compositionally biased region" description="Low complexity" evidence="1">
    <location>
        <begin position="1"/>
        <end position="41"/>
    </location>
</feature>
<sequence length="176" mass="18481">MSTTNASNTMNATSTTTEQAAPAKAAKATKSAKAVKTVKAAKTGRRARKETNGATAPEVQPAESKLAESKPAKRRTTKPDGAAQALSESAPVLSSPAEKPKRAKKEKVVRDSFTMPKSDYERIAKLKQKCLDAGVAVKKGELLRAGLQALDAIPIKRLLAAVSSVETVKTGRPAKS</sequence>
<name>A0A1X7F8V9_TRICW</name>
<dbReference type="EMBL" id="FXAH01000008">
    <property type="protein sequence ID" value="SMF48092.1"/>
    <property type="molecule type" value="Genomic_DNA"/>
</dbReference>
<protein>
    <submittedName>
        <fullName evidence="2">Uncharacterized protein</fullName>
    </submittedName>
</protein>
<dbReference type="AlphaFoldDB" id="A0A1X7F8V9"/>
<dbReference type="Proteomes" id="UP000192911">
    <property type="component" value="Unassembled WGS sequence"/>
</dbReference>
<evidence type="ECO:0000313" key="3">
    <source>
        <dbReference type="Proteomes" id="UP000192911"/>
    </source>
</evidence>